<feature type="compositionally biased region" description="Basic residues" evidence="1">
    <location>
        <begin position="115"/>
        <end position="145"/>
    </location>
</feature>
<keyword evidence="3" id="KW-1185">Reference proteome</keyword>
<reference evidence="2 3" key="1">
    <citation type="journal article" date="2018" name="J. Allergy Clin. Immunol.">
        <title>High-quality assembly of Dermatophagoides pteronyssinus genome and transcriptome reveals a wide range of novel allergens.</title>
        <authorList>
            <person name="Liu X.Y."/>
            <person name="Yang K.Y."/>
            <person name="Wang M.Q."/>
            <person name="Kwok J.S."/>
            <person name="Zeng X."/>
            <person name="Yang Z."/>
            <person name="Xiao X.J."/>
            <person name="Lau C.P."/>
            <person name="Li Y."/>
            <person name="Huang Z.M."/>
            <person name="Ba J.G."/>
            <person name="Yim A.K."/>
            <person name="Ouyang C.Y."/>
            <person name="Ngai S.M."/>
            <person name="Chan T.F."/>
            <person name="Leung E.L."/>
            <person name="Liu L."/>
            <person name="Liu Z.G."/>
            <person name="Tsui S.K."/>
        </authorList>
    </citation>
    <scope>NUCLEOTIDE SEQUENCE [LARGE SCALE GENOMIC DNA]</scope>
    <source>
        <strain evidence="2">Derp</strain>
    </source>
</reference>
<dbReference type="Proteomes" id="UP000887458">
    <property type="component" value="Unassembled WGS sequence"/>
</dbReference>
<proteinExistence type="predicted"/>
<evidence type="ECO:0000313" key="3">
    <source>
        <dbReference type="Proteomes" id="UP000887458"/>
    </source>
</evidence>
<sequence length="145" mass="17622">MDDYRSSEQHARTSLSLHRSSDQSIEHRIDSDRNVSSITSGGVDSLKTITMAERIMIDTYEKKYRREHRRFERLSSIYNSYLLLHYLVCRDNNLLNRIGRYHRRRSSSTQPATFRSRRRRRGRQRHRKRRRSSRHNSSRQSRRSQ</sequence>
<feature type="region of interest" description="Disordered" evidence="1">
    <location>
        <begin position="1"/>
        <end position="26"/>
    </location>
</feature>
<organism evidence="2 3">
    <name type="scientific">Dermatophagoides pteronyssinus</name>
    <name type="common">European house dust mite</name>
    <dbReference type="NCBI Taxonomy" id="6956"/>
    <lineage>
        <taxon>Eukaryota</taxon>
        <taxon>Metazoa</taxon>
        <taxon>Ecdysozoa</taxon>
        <taxon>Arthropoda</taxon>
        <taxon>Chelicerata</taxon>
        <taxon>Arachnida</taxon>
        <taxon>Acari</taxon>
        <taxon>Acariformes</taxon>
        <taxon>Sarcoptiformes</taxon>
        <taxon>Astigmata</taxon>
        <taxon>Psoroptidia</taxon>
        <taxon>Analgoidea</taxon>
        <taxon>Pyroglyphidae</taxon>
        <taxon>Dermatophagoidinae</taxon>
        <taxon>Dermatophagoides</taxon>
    </lineage>
</organism>
<dbReference type="EMBL" id="NJHN03000112">
    <property type="protein sequence ID" value="KAH9414209.1"/>
    <property type="molecule type" value="Genomic_DNA"/>
</dbReference>
<name>A0ABQ8IV65_DERPT</name>
<reference evidence="2 3" key="2">
    <citation type="journal article" date="2022" name="Mol. Biol. Evol.">
        <title>Comparative Genomics Reveals Insights into the Divergent Evolution of Astigmatic Mites and Household Pest Adaptations.</title>
        <authorList>
            <person name="Xiong Q."/>
            <person name="Wan A.T."/>
            <person name="Liu X."/>
            <person name="Fung C.S."/>
            <person name="Xiao X."/>
            <person name="Malainual N."/>
            <person name="Hou J."/>
            <person name="Wang L."/>
            <person name="Wang M."/>
            <person name="Yang K.Y."/>
            <person name="Cui Y."/>
            <person name="Leung E.L."/>
            <person name="Nong W."/>
            <person name="Shin S.K."/>
            <person name="Au S.W."/>
            <person name="Jeong K.Y."/>
            <person name="Chew F.T."/>
            <person name="Hui J.H."/>
            <person name="Leung T.F."/>
            <person name="Tungtrongchitr A."/>
            <person name="Zhong N."/>
            <person name="Liu Z."/>
            <person name="Tsui S.K."/>
        </authorList>
    </citation>
    <scope>NUCLEOTIDE SEQUENCE [LARGE SCALE GENOMIC DNA]</scope>
    <source>
        <strain evidence="2">Derp</strain>
    </source>
</reference>
<comment type="caution">
    <text evidence="2">The sequence shown here is derived from an EMBL/GenBank/DDBJ whole genome shotgun (WGS) entry which is preliminary data.</text>
</comment>
<feature type="compositionally biased region" description="Basic and acidic residues" evidence="1">
    <location>
        <begin position="1"/>
        <end position="11"/>
    </location>
</feature>
<gene>
    <name evidence="2" type="ORF">DERP_008404</name>
</gene>
<protein>
    <submittedName>
        <fullName evidence="2">Uncharacterized protein</fullName>
    </submittedName>
</protein>
<accession>A0ABQ8IV65</accession>
<feature type="region of interest" description="Disordered" evidence="1">
    <location>
        <begin position="99"/>
        <end position="145"/>
    </location>
</feature>
<evidence type="ECO:0000256" key="1">
    <source>
        <dbReference type="SAM" id="MobiDB-lite"/>
    </source>
</evidence>
<evidence type="ECO:0000313" key="2">
    <source>
        <dbReference type="EMBL" id="KAH9414209.1"/>
    </source>
</evidence>